<dbReference type="EMBL" id="CP030850">
    <property type="protein sequence ID" value="AXE16901.1"/>
    <property type="molecule type" value="Genomic_DNA"/>
</dbReference>
<evidence type="ECO:0000313" key="2">
    <source>
        <dbReference type="Proteomes" id="UP000251993"/>
    </source>
</evidence>
<dbReference type="SUPFAM" id="SSF56112">
    <property type="entry name" value="Protein kinase-like (PK-like)"/>
    <property type="match status" value="1"/>
</dbReference>
<dbReference type="InterPro" id="IPR052732">
    <property type="entry name" value="Cell-binding_unc_protein"/>
</dbReference>
<dbReference type="PANTHER" id="PTHR43883">
    <property type="entry name" value="SLR0207 PROTEIN"/>
    <property type="match status" value="1"/>
</dbReference>
<dbReference type="RefSeq" id="WP_114065688.1">
    <property type="nucleotide sequence ID" value="NZ_CP030850.1"/>
</dbReference>
<dbReference type="KEGG" id="run:DR864_03715"/>
<protein>
    <recommendedName>
        <fullName evidence="3">Aminoglycoside phosphotransferase domain-containing protein</fullName>
    </recommendedName>
</protein>
<sequence>MSSAPSVVDLITFLSDKTSYDPPTDKVSILQTHISVVSLMSQFVYKLKKSVLFDFLDFSTLEKRLFYCQEEVRLNQRLSPDLYLGILPIYWDGKKLSFQAEGEVVEYVIKMRRLSDEHLLINRLKLPDFPMSQMDLLANRLLTFYQNTPTSPEISAYASIESIKTTMLEITSDFPDSTGQTLSPLAARWIKTALFQFIESNKSLLEARIQLGKIIEGHGDLRSEHVHIEHNMVTVYDCIEFSQRLRCLDWLNDLAFLLMDLEYRHCYPQAVYLQHKLLAVLEKDDVSWLLNFYKIYRACVRGKVDTIKFREPEVSPEVRLESQQKAARYFQLAFRYAVLGSVPTMIVCMGGGATGKSTLATALANEFGLSVLSSDVLRKQRAGIDLYKRLPDAERVHLYEPQVTDGVYQELADKGLAEIDKFGAVILDATYRNKEYLKQLQEICQQKGVRLVVIQTMATEKTIRERLKKREAEPTISDLRNSDYVSTRFVIEYSIEDYVEFFIKVDTDRAIDTLINDAVISRLMG</sequence>
<dbReference type="PANTHER" id="PTHR43883:SF1">
    <property type="entry name" value="GLUCONOKINASE"/>
    <property type="match status" value="1"/>
</dbReference>
<reference evidence="1 2" key="1">
    <citation type="submission" date="2018-07" db="EMBL/GenBank/DDBJ databases">
        <title>Genome sequencing of Runella.</title>
        <authorList>
            <person name="Baek M.-G."/>
            <person name="Yi H."/>
        </authorList>
    </citation>
    <scope>NUCLEOTIDE SEQUENCE [LARGE SCALE GENOMIC DNA]</scope>
    <source>
        <strain evidence="1 2">HYN0085</strain>
    </source>
</reference>
<dbReference type="InterPro" id="IPR027417">
    <property type="entry name" value="P-loop_NTPase"/>
</dbReference>
<dbReference type="Gene3D" id="3.40.50.300">
    <property type="entry name" value="P-loop containing nucleotide triphosphate hydrolases"/>
    <property type="match status" value="1"/>
</dbReference>
<gene>
    <name evidence="1" type="ORF">DR864_03715</name>
</gene>
<organism evidence="1 2">
    <name type="scientific">Runella rosea</name>
    <dbReference type="NCBI Taxonomy" id="2259595"/>
    <lineage>
        <taxon>Bacteria</taxon>
        <taxon>Pseudomonadati</taxon>
        <taxon>Bacteroidota</taxon>
        <taxon>Cytophagia</taxon>
        <taxon>Cytophagales</taxon>
        <taxon>Spirosomataceae</taxon>
        <taxon>Runella</taxon>
    </lineage>
</organism>
<evidence type="ECO:0008006" key="3">
    <source>
        <dbReference type="Google" id="ProtNLM"/>
    </source>
</evidence>
<evidence type="ECO:0000313" key="1">
    <source>
        <dbReference type="EMBL" id="AXE16901.1"/>
    </source>
</evidence>
<dbReference type="OrthoDB" id="9810277at2"/>
<dbReference type="AlphaFoldDB" id="A0A344TE30"/>
<dbReference type="Pfam" id="PF13671">
    <property type="entry name" value="AAA_33"/>
    <property type="match status" value="1"/>
</dbReference>
<proteinExistence type="predicted"/>
<dbReference type="SUPFAM" id="SSF52540">
    <property type="entry name" value="P-loop containing nucleoside triphosphate hydrolases"/>
    <property type="match status" value="1"/>
</dbReference>
<dbReference type="Proteomes" id="UP000251993">
    <property type="component" value="Chromosome"/>
</dbReference>
<accession>A0A344TE30</accession>
<dbReference type="InterPro" id="IPR011009">
    <property type="entry name" value="Kinase-like_dom_sf"/>
</dbReference>
<name>A0A344TE30_9BACT</name>
<keyword evidence="2" id="KW-1185">Reference proteome</keyword>